<reference evidence="5" key="1">
    <citation type="journal article" date="2019" name="Gigascience">
        <title>De novo genome assembly of the endangered Acer yangbiense, a plant species with extremely small populations endemic to Yunnan Province, China.</title>
        <authorList>
            <person name="Yang J."/>
            <person name="Wariss H.M."/>
            <person name="Tao L."/>
            <person name="Zhang R."/>
            <person name="Yun Q."/>
            <person name="Hollingsworth P."/>
            <person name="Dao Z."/>
            <person name="Luo G."/>
            <person name="Guo H."/>
            <person name="Ma Y."/>
            <person name="Sun W."/>
        </authorList>
    </citation>
    <scope>NUCLEOTIDE SEQUENCE [LARGE SCALE GENOMIC DNA]</scope>
    <source>
        <strain evidence="5">cv. br00</strain>
    </source>
</reference>
<gene>
    <name evidence="4" type="ORF">DKX38_028025</name>
</gene>
<evidence type="ECO:0000313" key="4">
    <source>
        <dbReference type="EMBL" id="KAB5514119.1"/>
    </source>
</evidence>
<dbReference type="Gene3D" id="1.25.40.10">
    <property type="entry name" value="Tetratricopeptide repeat domain"/>
    <property type="match status" value="1"/>
</dbReference>
<dbReference type="NCBIfam" id="TIGR00756">
    <property type="entry name" value="PPR"/>
    <property type="match status" value="1"/>
</dbReference>
<dbReference type="Proteomes" id="UP000326939">
    <property type="component" value="Chromosome 18"/>
</dbReference>
<dbReference type="InterPro" id="IPR002885">
    <property type="entry name" value="PPR_rpt"/>
</dbReference>
<dbReference type="PANTHER" id="PTHR47941">
    <property type="entry name" value="PENTATRICOPEPTIDE REPEAT-CONTAINING PROTEIN 3, MITOCHONDRIAL"/>
    <property type="match status" value="1"/>
</dbReference>
<dbReference type="Pfam" id="PF13041">
    <property type="entry name" value="PPR_2"/>
    <property type="match status" value="1"/>
</dbReference>
<evidence type="ECO:0000256" key="1">
    <source>
        <dbReference type="ARBA" id="ARBA00007626"/>
    </source>
</evidence>
<sequence>MKDAFRVRDEILSIGFNPTLLTYNALIQGLCNNEEGDHAAQLLKEMICKGITPNDSTYLSLIEGIGNVEEFSESAIHSDIDSVWLDLLLMIYASSSGNKVDEPLWNADEARLDNSFLSSSRNNQDYVLVNATHYAVLALITSFS</sequence>
<proteinExistence type="inferred from homology"/>
<evidence type="ECO:0000256" key="2">
    <source>
        <dbReference type="ARBA" id="ARBA00022737"/>
    </source>
</evidence>
<dbReference type="EMBL" id="VDCV01000018">
    <property type="protein sequence ID" value="KAB5514119.1"/>
    <property type="molecule type" value="Genomic_DNA"/>
</dbReference>
<dbReference type="PROSITE" id="PS51375">
    <property type="entry name" value="PPR"/>
    <property type="match status" value="1"/>
</dbReference>
<name>A0A5N5J4I3_9ROSI</name>
<organism evidence="4 5">
    <name type="scientific">Salix brachista</name>
    <dbReference type="NCBI Taxonomy" id="2182728"/>
    <lineage>
        <taxon>Eukaryota</taxon>
        <taxon>Viridiplantae</taxon>
        <taxon>Streptophyta</taxon>
        <taxon>Embryophyta</taxon>
        <taxon>Tracheophyta</taxon>
        <taxon>Spermatophyta</taxon>
        <taxon>Magnoliopsida</taxon>
        <taxon>eudicotyledons</taxon>
        <taxon>Gunneridae</taxon>
        <taxon>Pentapetalae</taxon>
        <taxon>rosids</taxon>
        <taxon>fabids</taxon>
        <taxon>Malpighiales</taxon>
        <taxon>Salicaceae</taxon>
        <taxon>Saliceae</taxon>
        <taxon>Salix</taxon>
    </lineage>
</organism>
<feature type="repeat" description="PPR" evidence="3">
    <location>
        <begin position="19"/>
        <end position="53"/>
    </location>
</feature>
<evidence type="ECO:0008006" key="6">
    <source>
        <dbReference type="Google" id="ProtNLM"/>
    </source>
</evidence>
<keyword evidence="2" id="KW-0677">Repeat</keyword>
<comment type="similarity">
    <text evidence="1">Belongs to the PPR family. P subfamily.</text>
</comment>
<protein>
    <recommendedName>
        <fullName evidence="6">Pentacotripeptide-repeat region of PRORP domain-containing protein</fullName>
    </recommendedName>
</protein>
<keyword evidence="5" id="KW-1185">Reference proteome</keyword>
<dbReference type="InterPro" id="IPR011990">
    <property type="entry name" value="TPR-like_helical_dom_sf"/>
</dbReference>
<evidence type="ECO:0000313" key="5">
    <source>
        <dbReference type="Proteomes" id="UP000326939"/>
    </source>
</evidence>
<accession>A0A5N5J4I3</accession>
<evidence type="ECO:0000256" key="3">
    <source>
        <dbReference type="PROSITE-ProRule" id="PRU00708"/>
    </source>
</evidence>
<dbReference type="AlphaFoldDB" id="A0A5N5J4I3"/>
<comment type="caution">
    <text evidence="4">The sequence shown here is derived from an EMBL/GenBank/DDBJ whole genome shotgun (WGS) entry which is preliminary data.</text>
</comment>